<dbReference type="CDD" id="cd01392">
    <property type="entry name" value="HTH_LacI"/>
    <property type="match status" value="1"/>
</dbReference>
<dbReference type="RefSeq" id="WP_190917430.1">
    <property type="nucleotide sequence ID" value="NZ_JACXIZ010000017.1"/>
</dbReference>
<evidence type="ECO:0000256" key="1">
    <source>
        <dbReference type="ARBA" id="ARBA00023015"/>
    </source>
</evidence>
<dbReference type="SUPFAM" id="SSF47413">
    <property type="entry name" value="lambda repressor-like DNA-binding domains"/>
    <property type="match status" value="1"/>
</dbReference>
<dbReference type="SMART" id="SM00354">
    <property type="entry name" value="HTH_LACI"/>
    <property type="match status" value="1"/>
</dbReference>
<proteinExistence type="predicted"/>
<evidence type="ECO:0000313" key="7">
    <source>
        <dbReference type="Proteomes" id="UP000621560"/>
    </source>
</evidence>
<dbReference type="Pfam" id="PF13377">
    <property type="entry name" value="Peripla_BP_3"/>
    <property type="match status" value="1"/>
</dbReference>
<feature type="domain" description="HTH lacI-type" evidence="5">
    <location>
        <begin position="2"/>
        <end position="56"/>
    </location>
</feature>
<dbReference type="Pfam" id="PF00356">
    <property type="entry name" value="LacI"/>
    <property type="match status" value="1"/>
</dbReference>
<accession>A0A927BRW3</accession>
<dbReference type="Proteomes" id="UP000621560">
    <property type="component" value="Unassembled WGS sequence"/>
</dbReference>
<feature type="region of interest" description="Disordered" evidence="4">
    <location>
        <begin position="319"/>
        <end position="389"/>
    </location>
</feature>
<feature type="compositionally biased region" description="Low complexity" evidence="4">
    <location>
        <begin position="323"/>
        <end position="339"/>
    </location>
</feature>
<evidence type="ECO:0000256" key="3">
    <source>
        <dbReference type="ARBA" id="ARBA00023163"/>
    </source>
</evidence>
<keyword evidence="7" id="KW-1185">Reference proteome</keyword>
<dbReference type="EMBL" id="JACXIZ010000017">
    <property type="protein sequence ID" value="MBD2845637.1"/>
    <property type="molecule type" value="Genomic_DNA"/>
</dbReference>
<evidence type="ECO:0000256" key="2">
    <source>
        <dbReference type="ARBA" id="ARBA00023125"/>
    </source>
</evidence>
<dbReference type="InterPro" id="IPR010982">
    <property type="entry name" value="Lambda_DNA-bd_dom_sf"/>
</dbReference>
<dbReference type="GO" id="GO:0003700">
    <property type="term" value="F:DNA-binding transcription factor activity"/>
    <property type="evidence" value="ECO:0007669"/>
    <property type="project" value="TreeGrafter"/>
</dbReference>
<dbReference type="InterPro" id="IPR000843">
    <property type="entry name" value="HTH_LacI"/>
</dbReference>
<dbReference type="SUPFAM" id="SSF53822">
    <property type="entry name" value="Periplasmic binding protein-like I"/>
    <property type="match status" value="1"/>
</dbReference>
<keyword evidence="2 6" id="KW-0238">DNA-binding</keyword>
<name>A0A927BRW3_9BACL</name>
<keyword evidence="1" id="KW-0805">Transcription regulation</keyword>
<dbReference type="Gene3D" id="3.40.50.2300">
    <property type="match status" value="2"/>
</dbReference>
<gene>
    <name evidence="6" type="ORF">IDH44_10590</name>
</gene>
<dbReference type="PANTHER" id="PTHR30146:SF153">
    <property type="entry name" value="LACTOSE OPERON REPRESSOR"/>
    <property type="match status" value="1"/>
</dbReference>
<evidence type="ECO:0000259" key="5">
    <source>
        <dbReference type="PROSITE" id="PS50932"/>
    </source>
</evidence>
<evidence type="ECO:0000313" key="6">
    <source>
        <dbReference type="EMBL" id="MBD2845637.1"/>
    </source>
</evidence>
<dbReference type="PROSITE" id="PS50932">
    <property type="entry name" value="HTH_LACI_2"/>
    <property type="match status" value="1"/>
</dbReference>
<dbReference type="AlphaFoldDB" id="A0A927BRW3"/>
<comment type="caution">
    <text evidence="6">The sequence shown here is derived from an EMBL/GenBank/DDBJ whole genome shotgun (WGS) entry which is preliminary data.</text>
</comment>
<dbReference type="Gene3D" id="1.10.260.40">
    <property type="entry name" value="lambda repressor-like DNA-binding domains"/>
    <property type="match status" value="1"/>
</dbReference>
<organism evidence="6 7">
    <name type="scientific">Paenibacillus sabuli</name>
    <dbReference type="NCBI Taxonomy" id="2772509"/>
    <lineage>
        <taxon>Bacteria</taxon>
        <taxon>Bacillati</taxon>
        <taxon>Bacillota</taxon>
        <taxon>Bacilli</taxon>
        <taxon>Bacillales</taxon>
        <taxon>Paenibacillaceae</taxon>
        <taxon>Paenibacillus</taxon>
    </lineage>
</organism>
<dbReference type="PROSITE" id="PS00356">
    <property type="entry name" value="HTH_LACI_1"/>
    <property type="match status" value="1"/>
</dbReference>
<keyword evidence="3" id="KW-0804">Transcription</keyword>
<sequence length="389" mass="41745">MTTIKDIARVAGVSFSTVSKALRDSPLVQEATKAKIRRIAEELGYQPNNAARRLVSRRSGAVGVVWPSVERVTPSILITLINEELEQRGYTTLLSMNRIDSALEVFNRFQTDAILIFYDRDATFVERMPYPTRIPVLYYGLGGQTPYAAVDVMRDQAIRLAVRHLYDLGHRRIAYLGAPAYRDLLQQEKLTAYEQELAALGLPAQSVPVHSLESHDGYLAAMQVLGVHSPAEGSDASGAGSAAAARPSAIISGSYDLTRGILRAAAELELDIPVQLSLISYDHIPRMAELQPPISAVGVDVRRIARTIAAQLMRMTGAEDGGARAPDAPHEAASAADASVRSDEGGAVWPADARDGDSEAGAGGASLQLAPELVDRGSTAPPERRGRAT</sequence>
<dbReference type="InterPro" id="IPR046335">
    <property type="entry name" value="LacI/GalR-like_sensor"/>
</dbReference>
<reference evidence="6" key="1">
    <citation type="submission" date="2020-09" db="EMBL/GenBank/DDBJ databases">
        <title>A novel bacterium of genus Paenibacillus, isolated from South China Sea.</title>
        <authorList>
            <person name="Huang H."/>
            <person name="Mo K."/>
            <person name="Hu Y."/>
        </authorList>
    </citation>
    <scope>NUCLEOTIDE SEQUENCE</scope>
    <source>
        <strain evidence="6">IB182496</strain>
    </source>
</reference>
<dbReference type="PANTHER" id="PTHR30146">
    <property type="entry name" value="LACI-RELATED TRANSCRIPTIONAL REPRESSOR"/>
    <property type="match status" value="1"/>
</dbReference>
<dbReference type="InterPro" id="IPR028082">
    <property type="entry name" value="Peripla_BP_I"/>
</dbReference>
<evidence type="ECO:0000256" key="4">
    <source>
        <dbReference type="SAM" id="MobiDB-lite"/>
    </source>
</evidence>
<dbReference type="GO" id="GO:0000976">
    <property type="term" value="F:transcription cis-regulatory region binding"/>
    <property type="evidence" value="ECO:0007669"/>
    <property type="project" value="TreeGrafter"/>
</dbReference>
<protein>
    <submittedName>
        <fullName evidence="6">LacI family DNA-binding transcriptional regulator</fullName>
    </submittedName>
</protein>